<organism evidence="2 3">
    <name type="scientific">Pseudomonas saxonica</name>
    <dbReference type="NCBI Taxonomy" id="2600598"/>
    <lineage>
        <taxon>Bacteria</taxon>
        <taxon>Pseudomonadati</taxon>
        <taxon>Pseudomonadota</taxon>
        <taxon>Gammaproteobacteria</taxon>
        <taxon>Pseudomonadales</taxon>
        <taxon>Pseudomonadaceae</taxon>
        <taxon>Pseudomonas</taxon>
    </lineage>
</organism>
<dbReference type="EMBL" id="VFIP01000115">
    <property type="protein sequence ID" value="TWR76654.1"/>
    <property type="molecule type" value="Genomic_DNA"/>
</dbReference>
<dbReference type="Pfam" id="PF08878">
    <property type="entry name" value="HamA"/>
    <property type="match status" value="1"/>
</dbReference>
<protein>
    <submittedName>
        <fullName evidence="2">DUF1837 domain-containing protein</fullName>
    </submittedName>
</protein>
<evidence type="ECO:0000313" key="2">
    <source>
        <dbReference type="EMBL" id="TWR76654.1"/>
    </source>
</evidence>
<dbReference type="InterPro" id="IPR014976">
    <property type="entry name" value="AbpA_HamA_C"/>
</dbReference>
<name>A0A5C5PUZ4_9PSED</name>
<feature type="domain" description="Anti-bacteriophage protein A/HamA C-terminal" evidence="1">
    <location>
        <begin position="7"/>
        <end position="267"/>
    </location>
</feature>
<dbReference type="RefSeq" id="WP_146427856.1">
    <property type="nucleotide sequence ID" value="NZ_CP142033.1"/>
</dbReference>
<evidence type="ECO:0000259" key="1">
    <source>
        <dbReference type="Pfam" id="PF08878"/>
    </source>
</evidence>
<comment type="caution">
    <text evidence="2">The sequence shown here is derived from an EMBL/GenBank/DDBJ whole genome shotgun (WGS) entry which is preliminary data.</text>
</comment>
<evidence type="ECO:0000313" key="3">
    <source>
        <dbReference type="Proteomes" id="UP000317901"/>
    </source>
</evidence>
<dbReference type="Proteomes" id="UP000317901">
    <property type="component" value="Unassembled WGS sequence"/>
</dbReference>
<accession>A0A5C5PUZ4</accession>
<dbReference type="AlphaFoldDB" id="A0A5C5PUZ4"/>
<reference evidence="2 3" key="1">
    <citation type="submission" date="2019-06" db="EMBL/GenBank/DDBJ databases">
        <title>Pseudomonas bimorpha sp. nov. isolated from bovine raw milk and skim milk concentrate.</title>
        <authorList>
            <person name="Hofmann K."/>
            <person name="Huptas C."/>
            <person name="Doll E."/>
            <person name="Scherer S."/>
            <person name="Wenning M."/>
        </authorList>
    </citation>
    <scope>NUCLEOTIDE SEQUENCE [LARGE SCALE GENOMIC DNA]</scope>
    <source>
        <strain evidence="2 3">DSM 108990</strain>
    </source>
</reference>
<dbReference type="OrthoDB" id="268197at2"/>
<sequence>MAVTPAYLNWLQDTGVALKTKDGAPVKVFELIHETDQAILSEWAKHFRSQYCSDLDIDFLREFTGKTRAEYLNDLKFPTKTGGFGPGTRSGDFAEILVSDYLEFISGYWVPRTRYDRKTIRNESTKGSDVLGFKMLSPTDSPDDCLAMYEVKAQLSGKKANERLQVAIDDSGKDNVRKAESLNAIRQRFYEAGSIKDAQKIGRFQNPVDRPYKDVYGAVALYEDGIYEPLEASSSDATGHPSKNSLALIIIKGKDFMELVHSLYKRAADEA</sequence>
<gene>
    <name evidence="2" type="ORF">FJD37_23965</name>
</gene>
<proteinExistence type="predicted"/>